<dbReference type="AlphaFoldDB" id="A0A6B3BTT5"/>
<gene>
    <name evidence="2" type="ORF">G3I71_18430</name>
</gene>
<sequence length="261" mass="28190">MKISIARGTTAAFSAIAILAGTASQVFATDATTTIAERSDHSANPAAYANYLRHSPQEGAADALKKFQHLTQAEQNKFIGYLHDPALLKSLLDKTADQGSQLTASSRNASSTTSLRNGDVTIGKERTISGLSAAAKKPLPSGNHTVKYNAYLKFFGITVIKLSLWVDFHSNGRDITKVNSANAGKKNLSGVINISKGVPQKSLSKWKWCKNGHCTEGHNADASVIWEGTIVFKGSTFQIDKEQWMRANVYGSLINYSLKNV</sequence>
<reference evidence="2" key="1">
    <citation type="submission" date="2020-01" db="EMBL/GenBank/DDBJ databases">
        <title>Insect and environment-associated Actinomycetes.</title>
        <authorList>
            <person name="Currrie C."/>
            <person name="Chevrette M."/>
            <person name="Carlson C."/>
            <person name="Stubbendieck R."/>
            <person name="Wendt-Pienkowski E."/>
        </authorList>
    </citation>
    <scope>NUCLEOTIDE SEQUENCE</scope>
    <source>
        <strain evidence="2">SID12501</strain>
    </source>
</reference>
<proteinExistence type="predicted"/>
<keyword evidence="1" id="KW-0732">Signal</keyword>
<feature type="chain" id="PRO_5025590187" evidence="1">
    <location>
        <begin position="29"/>
        <end position="261"/>
    </location>
</feature>
<name>A0A6B3BTT5_9ACTN</name>
<comment type="caution">
    <text evidence="2">The sequence shown here is derived from an EMBL/GenBank/DDBJ whole genome shotgun (WGS) entry which is preliminary data.</text>
</comment>
<feature type="signal peptide" evidence="1">
    <location>
        <begin position="1"/>
        <end position="28"/>
    </location>
</feature>
<evidence type="ECO:0000313" key="2">
    <source>
        <dbReference type="EMBL" id="NEC87763.1"/>
    </source>
</evidence>
<dbReference type="EMBL" id="JAAGLU010000014">
    <property type="protein sequence ID" value="NEC87763.1"/>
    <property type="molecule type" value="Genomic_DNA"/>
</dbReference>
<dbReference type="RefSeq" id="WP_164315891.1">
    <property type="nucleotide sequence ID" value="NZ_JAAGLU010000014.1"/>
</dbReference>
<accession>A0A6B3BTT5</accession>
<evidence type="ECO:0000256" key="1">
    <source>
        <dbReference type="SAM" id="SignalP"/>
    </source>
</evidence>
<organism evidence="2">
    <name type="scientific">Streptomyces sp. SID12501</name>
    <dbReference type="NCBI Taxonomy" id="2706042"/>
    <lineage>
        <taxon>Bacteria</taxon>
        <taxon>Bacillati</taxon>
        <taxon>Actinomycetota</taxon>
        <taxon>Actinomycetes</taxon>
        <taxon>Kitasatosporales</taxon>
        <taxon>Streptomycetaceae</taxon>
        <taxon>Streptomyces</taxon>
    </lineage>
</organism>
<protein>
    <submittedName>
        <fullName evidence="2">Uncharacterized protein</fullName>
    </submittedName>
</protein>